<dbReference type="PANTHER" id="PTHR33647:SF10">
    <property type="entry name" value="DUF4228 DOMAIN-CONTAINING PROTEIN"/>
    <property type="match status" value="1"/>
</dbReference>
<reference evidence="2" key="1">
    <citation type="submission" date="2023-10" db="EMBL/GenBank/DDBJ databases">
        <title>Chromosome-level genome of the transformable northern wattle, Acacia crassicarpa.</title>
        <authorList>
            <person name="Massaro I."/>
            <person name="Sinha N.R."/>
            <person name="Poethig S."/>
            <person name="Leichty A.R."/>
        </authorList>
    </citation>
    <scope>NUCLEOTIDE SEQUENCE</scope>
    <source>
        <strain evidence="2">Acra3RX</strain>
        <tissue evidence="2">Leaf</tissue>
    </source>
</reference>
<dbReference type="Proteomes" id="UP001293593">
    <property type="component" value="Unassembled WGS sequence"/>
</dbReference>
<protein>
    <submittedName>
        <fullName evidence="2">Uncharacterized protein</fullName>
    </submittedName>
</protein>
<sequence>MGNCCRKPSSSMEWAGDDWGSLRSSKVFDEGLAWKEAAPEKKRLLTGEMRTSSSSDNNNNGKVTIKISKKELEELMAGLGMNKERQGSSRASSAEQVLVRLLSARDNHHHNAHHSHWRPVLQSIPELD</sequence>
<gene>
    <name evidence="2" type="ORF">QN277_005379</name>
</gene>
<name>A0AAE1MBG7_9FABA</name>
<feature type="region of interest" description="Disordered" evidence="1">
    <location>
        <begin position="43"/>
        <end position="63"/>
    </location>
</feature>
<dbReference type="PANTHER" id="PTHR33647">
    <property type="entry name" value="OS01G0793900 PROTEIN"/>
    <property type="match status" value="1"/>
</dbReference>
<proteinExistence type="predicted"/>
<organism evidence="2 3">
    <name type="scientific">Acacia crassicarpa</name>
    <name type="common">northern wattle</name>
    <dbReference type="NCBI Taxonomy" id="499986"/>
    <lineage>
        <taxon>Eukaryota</taxon>
        <taxon>Viridiplantae</taxon>
        <taxon>Streptophyta</taxon>
        <taxon>Embryophyta</taxon>
        <taxon>Tracheophyta</taxon>
        <taxon>Spermatophyta</taxon>
        <taxon>Magnoliopsida</taxon>
        <taxon>eudicotyledons</taxon>
        <taxon>Gunneridae</taxon>
        <taxon>Pentapetalae</taxon>
        <taxon>rosids</taxon>
        <taxon>fabids</taxon>
        <taxon>Fabales</taxon>
        <taxon>Fabaceae</taxon>
        <taxon>Caesalpinioideae</taxon>
        <taxon>mimosoid clade</taxon>
        <taxon>Acacieae</taxon>
        <taxon>Acacia</taxon>
    </lineage>
</organism>
<comment type="caution">
    <text evidence="2">The sequence shown here is derived from an EMBL/GenBank/DDBJ whole genome shotgun (WGS) entry which is preliminary data.</text>
</comment>
<evidence type="ECO:0000313" key="3">
    <source>
        <dbReference type="Proteomes" id="UP001293593"/>
    </source>
</evidence>
<feature type="compositionally biased region" description="Basic residues" evidence="1">
    <location>
        <begin position="107"/>
        <end position="117"/>
    </location>
</feature>
<feature type="compositionally biased region" description="Polar residues" evidence="1">
    <location>
        <begin position="49"/>
        <end position="62"/>
    </location>
</feature>
<dbReference type="EMBL" id="JAWXYG010000011">
    <property type="protein sequence ID" value="KAK4258999.1"/>
    <property type="molecule type" value="Genomic_DNA"/>
</dbReference>
<evidence type="ECO:0000313" key="2">
    <source>
        <dbReference type="EMBL" id="KAK4258999.1"/>
    </source>
</evidence>
<evidence type="ECO:0000256" key="1">
    <source>
        <dbReference type="SAM" id="MobiDB-lite"/>
    </source>
</evidence>
<feature type="region of interest" description="Disordered" evidence="1">
    <location>
        <begin position="105"/>
        <end position="128"/>
    </location>
</feature>
<accession>A0AAE1MBG7</accession>
<keyword evidence="3" id="KW-1185">Reference proteome</keyword>
<dbReference type="AlphaFoldDB" id="A0AAE1MBG7"/>